<evidence type="ECO:0000256" key="6">
    <source>
        <dbReference type="ARBA" id="ARBA00047984"/>
    </source>
</evidence>
<sequence length="563" mass="64623">MMLGTKLLVEQDNEMSRELLRKIFMQKENKVFERILSENKIAFVESSDYKAKERACKLSRRMNLIKGLKIGCTTLLDKANGGDTRFHFMTTEMMLKQICMQPKLDDYRATALISGVWQERKDRMPSMYRGSERRKQAAEDSQKDRTKVITCGDHKKARRRMITARAREARRDRAERDRVREYDRMIRDHERFKIKGTSDEYISTAKRLSKTSNVGFERKLYVFAYEEFTSRSVVSTGSRRAILTKENLVDCLMCPTIKYIVDTGFCILKTFDSQFKAEIEMVSRIPKTLAIDRRSDLTSMVLLLAGLGIHVHDIGAQKFVNQPPSRLLNHGLVVLEALGDIDFEGKVTPVGKLMAKLLPLNPMTAKCMLVSKVHRCSTKVATIFAMIKSKVLIENKGEEPGDHIYLMKLYNSWDSLGRSRDWCKRHSVRMHLMVRAQKTKERLESAMQLVGISITSNPNHTEAIAKTITSADIDDFEFKCYCLNVAKLKKPGRYVTIKNKQIVEIAESSVLYKQVCETSKVSCVHKHGGEKEVEVVTEIKEEWLYVAYTGYSISEKPPSIVTF</sequence>
<dbReference type="EC" id="3.6.4.13" evidence="1"/>
<keyword evidence="2" id="KW-0547">Nucleotide-binding</keyword>
<dbReference type="SUPFAM" id="SSF52540">
    <property type="entry name" value="P-loop containing nucleoside triphosphate hydrolases"/>
    <property type="match status" value="1"/>
</dbReference>
<proteinExistence type="predicted"/>
<dbReference type="EMBL" id="BKCJ010037163">
    <property type="protein sequence ID" value="GEV87390.1"/>
    <property type="molecule type" value="Genomic_DNA"/>
</dbReference>
<keyword evidence="5" id="KW-0067">ATP-binding</keyword>
<protein>
    <recommendedName>
        <fullName evidence="1">RNA helicase</fullName>
        <ecNumber evidence="1">3.6.4.13</ecNumber>
    </recommendedName>
</protein>
<dbReference type="InterPro" id="IPR027417">
    <property type="entry name" value="P-loop_NTPase"/>
</dbReference>
<evidence type="ECO:0000256" key="3">
    <source>
        <dbReference type="ARBA" id="ARBA00022801"/>
    </source>
</evidence>
<name>A0A699GUN9_TANCI</name>
<feature type="region of interest" description="Disordered" evidence="7">
    <location>
        <begin position="126"/>
        <end position="146"/>
    </location>
</feature>
<dbReference type="GO" id="GO:0003724">
    <property type="term" value="F:RNA helicase activity"/>
    <property type="evidence" value="ECO:0007669"/>
    <property type="project" value="UniProtKB-EC"/>
</dbReference>
<dbReference type="GO" id="GO:0016787">
    <property type="term" value="F:hydrolase activity"/>
    <property type="evidence" value="ECO:0007669"/>
    <property type="project" value="UniProtKB-KW"/>
</dbReference>
<evidence type="ECO:0000256" key="4">
    <source>
        <dbReference type="ARBA" id="ARBA00022806"/>
    </source>
</evidence>
<gene>
    <name evidence="8" type="ORF">Tci_159367</name>
</gene>
<dbReference type="PANTHER" id="PTHR18934:SF99">
    <property type="entry name" value="ATP-DEPENDENT RNA HELICASE DHX37-RELATED"/>
    <property type="match status" value="1"/>
</dbReference>
<dbReference type="GO" id="GO:0003723">
    <property type="term" value="F:RNA binding"/>
    <property type="evidence" value="ECO:0007669"/>
    <property type="project" value="TreeGrafter"/>
</dbReference>
<evidence type="ECO:0000313" key="8">
    <source>
        <dbReference type="EMBL" id="GEV87390.1"/>
    </source>
</evidence>
<comment type="caution">
    <text evidence="8">The sequence shown here is derived from an EMBL/GenBank/DDBJ whole genome shotgun (WGS) entry which is preliminary data.</text>
</comment>
<organism evidence="8">
    <name type="scientific">Tanacetum cinerariifolium</name>
    <name type="common">Dalmatian daisy</name>
    <name type="synonym">Chrysanthemum cinerariifolium</name>
    <dbReference type="NCBI Taxonomy" id="118510"/>
    <lineage>
        <taxon>Eukaryota</taxon>
        <taxon>Viridiplantae</taxon>
        <taxon>Streptophyta</taxon>
        <taxon>Embryophyta</taxon>
        <taxon>Tracheophyta</taxon>
        <taxon>Spermatophyta</taxon>
        <taxon>Magnoliopsida</taxon>
        <taxon>eudicotyledons</taxon>
        <taxon>Gunneridae</taxon>
        <taxon>Pentapetalae</taxon>
        <taxon>asterids</taxon>
        <taxon>campanulids</taxon>
        <taxon>Asterales</taxon>
        <taxon>Asteraceae</taxon>
        <taxon>Asteroideae</taxon>
        <taxon>Anthemideae</taxon>
        <taxon>Anthemidinae</taxon>
        <taxon>Tanacetum</taxon>
    </lineage>
</organism>
<dbReference type="Gene3D" id="1.20.120.1080">
    <property type="match status" value="1"/>
</dbReference>
<keyword evidence="3" id="KW-0378">Hydrolase</keyword>
<dbReference type="GO" id="GO:0005524">
    <property type="term" value="F:ATP binding"/>
    <property type="evidence" value="ECO:0007669"/>
    <property type="project" value="UniProtKB-KW"/>
</dbReference>
<evidence type="ECO:0000256" key="1">
    <source>
        <dbReference type="ARBA" id="ARBA00012552"/>
    </source>
</evidence>
<keyword evidence="4" id="KW-0347">Helicase</keyword>
<evidence type="ECO:0000256" key="7">
    <source>
        <dbReference type="SAM" id="MobiDB-lite"/>
    </source>
</evidence>
<evidence type="ECO:0000256" key="5">
    <source>
        <dbReference type="ARBA" id="ARBA00022840"/>
    </source>
</evidence>
<dbReference type="AlphaFoldDB" id="A0A699GUN9"/>
<accession>A0A699GUN9</accession>
<reference evidence="8" key="1">
    <citation type="journal article" date="2019" name="Sci. Rep.">
        <title>Draft genome of Tanacetum cinerariifolium, the natural source of mosquito coil.</title>
        <authorList>
            <person name="Yamashiro T."/>
            <person name="Shiraishi A."/>
            <person name="Satake H."/>
            <person name="Nakayama K."/>
        </authorList>
    </citation>
    <scope>NUCLEOTIDE SEQUENCE</scope>
</reference>
<evidence type="ECO:0000256" key="2">
    <source>
        <dbReference type="ARBA" id="ARBA00022741"/>
    </source>
</evidence>
<dbReference type="PANTHER" id="PTHR18934">
    <property type="entry name" value="ATP-DEPENDENT RNA HELICASE"/>
    <property type="match status" value="1"/>
</dbReference>
<comment type="catalytic activity">
    <reaction evidence="6">
        <text>ATP + H2O = ADP + phosphate + H(+)</text>
        <dbReference type="Rhea" id="RHEA:13065"/>
        <dbReference type="ChEBI" id="CHEBI:15377"/>
        <dbReference type="ChEBI" id="CHEBI:15378"/>
        <dbReference type="ChEBI" id="CHEBI:30616"/>
        <dbReference type="ChEBI" id="CHEBI:43474"/>
        <dbReference type="ChEBI" id="CHEBI:456216"/>
        <dbReference type="EC" id="3.6.4.13"/>
    </reaction>
</comment>